<protein>
    <submittedName>
        <fullName evidence="1">Uncharacterized protein</fullName>
    </submittedName>
</protein>
<proteinExistence type="predicted"/>
<sequence>MVMDCFSLVHPLPYDLDVVWSSRSIIRLPLNCTILNYTIWSYIIPS</sequence>
<organism evidence="1">
    <name type="scientific">Anguilla anguilla</name>
    <name type="common">European freshwater eel</name>
    <name type="synonym">Muraena anguilla</name>
    <dbReference type="NCBI Taxonomy" id="7936"/>
    <lineage>
        <taxon>Eukaryota</taxon>
        <taxon>Metazoa</taxon>
        <taxon>Chordata</taxon>
        <taxon>Craniata</taxon>
        <taxon>Vertebrata</taxon>
        <taxon>Euteleostomi</taxon>
        <taxon>Actinopterygii</taxon>
        <taxon>Neopterygii</taxon>
        <taxon>Teleostei</taxon>
        <taxon>Anguilliformes</taxon>
        <taxon>Anguillidae</taxon>
        <taxon>Anguilla</taxon>
    </lineage>
</organism>
<dbReference type="AlphaFoldDB" id="A0A0E9UPY3"/>
<name>A0A0E9UPY3_ANGAN</name>
<reference evidence="1" key="1">
    <citation type="submission" date="2014-11" db="EMBL/GenBank/DDBJ databases">
        <authorList>
            <person name="Amaro Gonzalez C."/>
        </authorList>
    </citation>
    <scope>NUCLEOTIDE SEQUENCE</scope>
</reference>
<accession>A0A0E9UPY3</accession>
<evidence type="ECO:0000313" key="1">
    <source>
        <dbReference type="EMBL" id="JAH67811.1"/>
    </source>
</evidence>
<dbReference type="EMBL" id="GBXM01040766">
    <property type="protein sequence ID" value="JAH67811.1"/>
    <property type="molecule type" value="Transcribed_RNA"/>
</dbReference>
<reference evidence="1" key="2">
    <citation type="journal article" date="2015" name="Fish Shellfish Immunol.">
        <title>Early steps in the European eel (Anguilla anguilla)-Vibrio vulnificus interaction in the gills: Role of the RtxA13 toxin.</title>
        <authorList>
            <person name="Callol A."/>
            <person name="Pajuelo D."/>
            <person name="Ebbesson L."/>
            <person name="Teles M."/>
            <person name="MacKenzie S."/>
            <person name="Amaro C."/>
        </authorList>
    </citation>
    <scope>NUCLEOTIDE SEQUENCE</scope>
</reference>